<dbReference type="SUPFAM" id="SSF111369">
    <property type="entry name" value="HlyD-like secretion proteins"/>
    <property type="match status" value="1"/>
</dbReference>
<sequence>MGRLAFWRLFGAVLLCVLVGVAPAMADDAKKGGPPPSTVVTGKVTSGKVAPQVEYIGTVYFHERSDVASEVDGKAVAIEVDSGQRVAKGDVLVRLSTDLHDKRIANARALMEQARADYELARLDDQRKSKLFKSRSVSEGEYDNSRLGAMAAQRKYHALRVTLDRLNLLRDKAFIRAPYDGVILEREVNRGEWVSTGSTVISMGRDDRFDVQVNVPSGSAGVIRQGLAVKVDVGGRTLDGKVYAVVPRGDVSTRTFPIKIKVMNPGFLAEGMEARVSLPSGFANKTLVVPRDAVIAARGNTVVWAVLDGKAVPVPVRVVGYRGLEAGVTAEKLAEGMDVVIKGNERLRPGQPVVITNK</sequence>
<reference evidence="5 6" key="1">
    <citation type="journal article" date="2017" name="Int. J. Syst. Evol. Microbiol.">
        <title>Desulfovibrio senegalensis sp. nov., a mesophilic sulfate reducer isolated from marine sediment.</title>
        <authorList>
            <person name="Thioye A."/>
            <person name="Gam Z.B.A."/>
            <person name="Mbengue M."/>
            <person name="Cayol J.L."/>
            <person name="Joseph-Bartoli M."/>
            <person name="Toure-Kane C."/>
            <person name="Labat M."/>
        </authorList>
    </citation>
    <scope>NUCLEOTIDE SEQUENCE [LARGE SCALE GENOMIC DNA]</scope>
    <source>
        <strain evidence="5 6">DSM 101509</strain>
    </source>
</reference>
<proteinExistence type="inferred from homology"/>
<evidence type="ECO:0000313" key="6">
    <source>
        <dbReference type="Proteomes" id="UP000438699"/>
    </source>
</evidence>
<feature type="domain" description="CusB-like beta-barrel" evidence="3">
    <location>
        <begin position="211"/>
        <end position="278"/>
    </location>
</feature>
<feature type="signal peptide" evidence="2">
    <location>
        <begin position="1"/>
        <end position="26"/>
    </location>
</feature>
<dbReference type="OrthoDB" id="5318766at2"/>
<evidence type="ECO:0000259" key="3">
    <source>
        <dbReference type="Pfam" id="PF25954"/>
    </source>
</evidence>
<dbReference type="Pfam" id="PF25973">
    <property type="entry name" value="BSH_CzcB"/>
    <property type="match status" value="1"/>
</dbReference>
<dbReference type="EMBL" id="WAIE01000002">
    <property type="protein sequence ID" value="KAB1442080.1"/>
    <property type="molecule type" value="Genomic_DNA"/>
</dbReference>
<dbReference type="Gene3D" id="1.10.287.470">
    <property type="entry name" value="Helix hairpin bin"/>
    <property type="match status" value="1"/>
</dbReference>
<evidence type="ECO:0000256" key="1">
    <source>
        <dbReference type="ARBA" id="ARBA00009477"/>
    </source>
</evidence>
<dbReference type="Gene3D" id="2.40.420.20">
    <property type="match status" value="1"/>
</dbReference>
<evidence type="ECO:0000259" key="4">
    <source>
        <dbReference type="Pfam" id="PF25973"/>
    </source>
</evidence>
<evidence type="ECO:0000313" key="5">
    <source>
        <dbReference type="EMBL" id="KAB1442080.1"/>
    </source>
</evidence>
<dbReference type="InterPro" id="IPR058792">
    <property type="entry name" value="Beta-barrel_RND_2"/>
</dbReference>
<dbReference type="Gene3D" id="2.40.50.100">
    <property type="match status" value="1"/>
</dbReference>
<feature type="chain" id="PRO_5026847811" evidence="2">
    <location>
        <begin position="27"/>
        <end position="358"/>
    </location>
</feature>
<evidence type="ECO:0000256" key="2">
    <source>
        <dbReference type="SAM" id="SignalP"/>
    </source>
</evidence>
<dbReference type="Gene3D" id="2.40.30.170">
    <property type="match status" value="1"/>
</dbReference>
<dbReference type="GO" id="GO:1990281">
    <property type="term" value="C:efflux pump complex"/>
    <property type="evidence" value="ECO:0007669"/>
    <property type="project" value="TreeGrafter"/>
</dbReference>
<dbReference type="InterPro" id="IPR058647">
    <property type="entry name" value="BSH_CzcB-like"/>
</dbReference>
<keyword evidence="6" id="KW-1185">Reference proteome</keyword>
<dbReference type="Pfam" id="PF25954">
    <property type="entry name" value="Beta-barrel_RND_2"/>
    <property type="match status" value="1"/>
</dbReference>
<dbReference type="GO" id="GO:0015562">
    <property type="term" value="F:efflux transmembrane transporter activity"/>
    <property type="evidence" value="ECO:0007669"/>
    <property type="project" value="TreeGrafter"/>
</dbReference>
<dbReference type="PANTHER" id="PTHR30469:SF15">
    <property type="entry name" value="HLYD FAMILY OF SECRETION PROTEINS"/>
    <property type="match status" value="1"/>
</dbReference>
<organism evidence="5 6">
    <name type="scientific">Pseudodesulfovibrio senegalensis</name>
    <dbReference type="NCBI Taxonomy" id="1721087"/>
    <lineage>
        <taxon>Bacteria</taxon>
        <taxon>Pseudomonadati</taxon>
        <taxon>Thermodesulfobacteriota</taxon>
        <taxon>Desulfovibrionia</taxon>
        <taxon>Desulfovibrionales</taxon>
        <taxon>Desulfovibrionaceae</taxon>
    </lineage>
</organism>
<dbReference type="InterPro" id="IPR006143">
    <property type="entry name" value="RND_pump_MFP"/>
</dbReference>
<dbReference type="AlphaFoldDB" id="A0A6N6N3L3"/>
<comment type="caution">
    <text evidence="5">The sequence shown here is derived from an EMBL/GenBank/DDBJ whole genome shotgun (WGS) entry which is preliminary data.</text>
</comment>
<dbReference type="NCBIfam" id="TIGR01730">
    <property type="entry name" value="RND_mfp"/>
    <property type="match status" value="1"/>
</dbReference>
<dbReference type="RefSeq" id="WP_151150302.1">
    <property type="nucleotide sequence ID" value="NZ_WAIE01000002.1"/>
</dbReference>
<dbReference type="PANTHER" id="PTHR30469">
    <property type="entry name" value="MULTIDRUG RESISTANCE PROTEIN MDTA"/>
    <property type="match status" value="1"/>
</dbReference>
<keyword evidence="2" id="KW-0732">Signal</keyword>
<dbReference type="Proteomes" id="UP000438699">
    <property type="component" value="Unassembled WGS sequence"/>
</dbReference>
<accession>A0A6N6N3L3</accession>
<feature type="domain" description="CzcB-like barrel-sandwich hybrid" evidence="4">
    <location>
        <begin position="66"/>
        <end position="201"/>
    </location>
</feature>
<gene>
    <name evidence="5" type="ORF">F8A88_06335</name>
</gene>
<name>A0A6N6N3L3_9BACT</name>
<comment type="similarity">
    <text evidence="1">Belongs to the membrane fusion protein (MFP) (TC 8.A.1) family.</text>
</comment>
<protein>
    <submittedName>
        <fullName evidence="5">Efflux RND transporter periplasmic adaptor subunit</fullName>
    </submittedName>
</protein>